<proteinExistence type="predicted"/>
<evidence type="ECO:0000313" key="2">
    <source>
        <dbReference type="Proteomes" id="UP001165060"/>
    </source>
</evidence>
<gene>
    <name evidence="1" type="ORF">TeGR_g14973</name>
</gene>
<dbReference type="EMBL" id="BRYB01003428">
    <property type="protein sequence ID" value="GMI36502.1"/>
    <property type="molecule type" value="Genomic_DNA"/>
</dbReference>
<keyword evidence="2" id="KW-1185">Reference proteome</keyword>
<accession>A0ABQ6MZD9</accession>
<dbReference type="SUPFAM" id="SSF103511">
    <property type="entry name" value="Chlorophyll a-b binding protein"/>
    <property type="match status" value="1"/>
</dbReference>
<name>A0ABQ6MZD9_9STRA</name>
<organism evidence="1 2">
    <name type="scientific">Tetraparma gracilis</name>
    <dbReference type="NCBI Taxonomy" id="2962635"/>
    <lineage>
        <taxon>Eukaryota</taxon>
        <taxon>Sar</taxon>
        <taxon>Stramenopiles</taxon>
        <taxon>Ochrophyta</taxon>
        <taxon>Bolidophyceae</taxon>
        <taxon>Parmales</taxon>
        <taxon>Triparmaceae</taxon>
        <taxon>Tetraparma</taxon>
    </lineage>
</organism>
<comment type="caution">
    <text evidence="1">The sequence shown here is derived from an EMBL/GenBank/DDBJ whole genome shotgun (WGS) entry which is preliminary data.</text>
</comment>
<dbReference type="Proteomes" id="UP001165060">
    <property type="component" value="Unassembled WGS sequence"/>
</dbReference>
<feature type="non-terminal residue" evidence="1">
    <location>
        <position position="1"/>
    </location>
</feature>
<evidence type="ECO:0000313" key="1">
    <source>
        <dbReference type="EMBL" id="GMI36502.1"/>
    </source>
</evidence>
<protein>
    <submittedName>
        <fullName evidence="1">Uncharacterized protein</fullName>
    </submittedName>
</protein>
<sequence>THCRLAMIAFVGAATQTLLFPEKMLLG</sequence>
<reference evidence="1 2" key="1">
    <citation type="journal article" date="2023" name="Commun. Biol.">
        <title>Genome analysis of Parmales, the sister group of diatoms, reveals the evolutionary specialization of diatoms from phago-mixotrophs to photoautotrophs.</title>
        <authorList>
            <person name="Ban H."/>
            <person name="Sato S."/>
            <person name="Yoshikawa S."/>
            <person name="Yamada K."/>
            <person name="Nakamura Y."/>
            <person name="Ichinomiya M."/>
            <person name="Sato N."/>
            <person name="Blanc-Mathieu R."/>
            <person name="Endo H."/>
            <person name="Kuwata A."/>
            <person name="Ogata H."/>
        </authorList>
    </citation>
    <scope>NUCLEOTIDE SEQUENCE [LARGE SCALE GENOMIC DNA]</scope>
</reference>